<organism evidence="1 2">
    <name type="scientific">Phytophthora palmivora</name>
    <dbReference type="NCBI Taxonomy" id="4796"/>
    <lineage>
        <taxon>Eukaryota</taxon>
        <taxon>Sar</taxon>
        <taxon>Stramenopiles</taxon>
        <taxon>Oomycota</taxon>
        <taxon>Peronosporomycetes</taxon>
        <taxon>Peronosporales</taxon>
        <taxon>Peronosporaceae</taxon>
        <taxon>Phytophthora</taxon>
    </lineage>
</organism>
<evidence type="ECO:0008006" key="3">
    <source>
        <dbReference type="Google" id="ProtNLM"/>
    </source>
</evidence>
<gene>
    <name evidence="1" type="ORF">PHPALM_93</name>
</gene>
<dbReference type="PANTHER" id="PTHR46599">
    <property type="entry name" value="PIGGYBAC TRANSPOSABLE ELEMENT-DERIVED PROTEIN 4"/>
    <property type="match status" value="1"/>
</dbReference>
<dbReference type="EMBL" id="NCKW01000006">
    <property type="protein sequence ID" value="POM81877.1"/>
    <property type="molecule type" value="Genomic_DNA"/>
</dbReference>
<comment type="caution">
    <text evidence="1">The sequence shown here is derived from an EMBL/GenBank/DDBJ whole genome shotgun (WGS) entry which is preliminary data.</text>
</comment>
<protein>
    <recommendedName>
        <fullName evidence="3">PiggyBac transposable element-derived protein domain-containing protein</fullName>
    </recommendedName>
</protein>
<sequence>MTSNWTAQVITTTVREVQHDPHLLSQSRHWAYSSTLYQNGRENTHCGRIELISRTDDPRDNSTSSQDVVETTDQGFKIMHVIGLLIARAVAPIRDGLAYYWATAEGGAISRESFSRLMKRELLRAFYISTTMKLLKLRRTEHGRSGFCTKLGRKRFVVAIASDKPSKWGTIFYMICCAEAAYCVRNYLLCVFCISPLRVDVYYGKSSNGEKEKNVGPTAVVHNITKVQHDQQYKRLIITDNYCSSIQLSIKPHSMGRRRPEGTTRLTQVKSIPRDRYRIAQSTTHPYVVALAWMVSRLVDRVQHAPDHSEPKGEGGTVTVTPCPQLVVDYISGMGGVDIDDQLSLQRYSAELFWGIVGMAIVNGLSRNGEKLMTHAAYMRRLHKDLLALRETNFDSFLNTDDLVSGPVPSGDHSLVNTSSRFESETQSERRQHMCKVCSAFTSGKSNETSYCWPYTFWGPRLIVSKDLSS</sequence>
<evidence type="ECO:0000313" key="2">
    <source>
        <dbReference type="Proteomes" id="UP000237271"/>
    </source>
</evidence>
<dbReference type="Proteomes" id="UP000237271">
    <property type="component" value="Unassembled WGS sequence"/>
</dbReference>
<keyword evidence="2" id="KW-1185">Reference proteome</keyword>
<evidence type="ECO:0000313" key="1">
    <source>
        <dbReference type="EMBL" id="POM81877.1"/>
    </source>
</evidence>
<dbReference type="OrthoDB" id="117306at2759"/>
<dbReference type="PANTHER" id="PTHR46599:SF3">
    <property type="entry name" value="PIGGYBAC TRANSPOSABLE ELEMENT-DERIVED PROTEIN 4"/>
    <property type="match status" value="1"/>
</dbReference>
<dbReference type="AlphaFoldDB" id="A0A2P4YVQ4"/>
<accession>A0A2P4YVQ4</accession>
<name>A0A2P4YVQ4_9STRA</name>
<reference evidence="1 2" key="1">
    <citation type="journal article" date="2017" name="Genome Biol. Evol.">
        <title>Phytophthora megakarya and P. palmivora, closely related causal agents of cacao black pod rot, underwent increases in genome sizes and gene numbers by different mechanisms.</title>
        <authorList>
            <person name="Ali S.S."/>
            <person name="Shao J."/>
            <person name="Lary D.J."/>
            <person name="Kronmiller B."/>
            <person name="Shen D."/>
            <person name="Strem M.D."/>
            <person name="Amoako-Attah I."/>
            <person name="Akrofi A.Y."/>
            <person name="Begoude B.A."/>
            <person name="Ten Hoopen G.M."/>
            <person name="Coulibaly K."/>
            <person name="Kebe B.I."/>
            <person name="Melnick R.L."/>
            <person name="Guiltinan M.J."/>
            <person name="Tyler B.M."/>
            <person name="Meinhardt L.W."/>
            <person name="Bailey B.A."/>
        </authorList>
    </citation>
    <scope>NUCLEOTIDE SEQUENCE [LARGE SCALE GENOMIC DNA]</scope>
    <source>
        <strain evidence="2">sbr112.9</strain>
    </source>
</reference>
<proteinExistence type="predicted"/>